<dbReference type="InterPro" id="IPR051397">
    <property type="entry name" value="Zn-ADH-like_protein"/>
</dbReference>
<dbReference type="Gene3D" id="3.90.180.10">
    <property type="entry name" value="Medium-chain alcohol dehydrogenases, catalytic domain"/>
    <property type="match status" value="1"/>
</dbReference>
<dbReference type="RefSeq" id="WP_380015840.1">
    <property type="nucleotide sequence ID" value="NZ_JBHLYR010000063.1"/>
</dbReference>
<organism evidence="2 3">
    <name type="scientific">Deinococcus oregonensis</name>
    <dbReference type="NCBI Taxonomy" id="1805970"/>
    <lineage>
        <taxon>Bacteria</taxon>
        <taxon>Thermotogati</taxon>
        <taxon>Deinococcota</taxon>
        <taxon>Deinococci</taxon>
        <taxon>Deinococcales</taxon>
        <taxon>Deinococcaceae</taxon>
        <taxon>Deinococcus</taxon>
    </lineage>
</organism>
<dbReference type="GO" id="GO:0016491">
    <property type="term" value="F:oxidoreductase activity"/>
    <property type="evidence" value="ECO:0007669"/>
    <property type="project" value="UniProtKB-KW"/>
</dbReference>
<name>A0ABV6B6W5_9DEIO</name>
<sequence>MTAPQTNPNQTHDPQTYQAVLCRTFAEPESLTVESLPMPTPGSGEVLIAVHAAGVNYPDALMVQGLYQVRPPLPFVPGAEAAGIIGAVGEGVTHLTVGQRVAAFTGTGAFASHLIAPANAVMPLPDGMEFDVAACLPLAYGTSMHALSDRAALKAGETLLVLGAAGGVGLAAVAIGKAMGARVIAAAGTDEKVGLCLEHGADAGINYTSGNLRDELKALTDGKGPDVIFDPVGGDYTEAAFRSIGWGGRFLVVGFAAGGVPKLPLNLPLLKGASVVGVFWGEFARRNPRGNAANLARLAGWVMDGTLRPLVSARYSLERTPEALRALLSREVTGKVVVTP</sequence>
<dbReference type="Gene3D" id="3.40.50.720">
    <property type="entry name" value="NAD(P)-binding Rossmann-like Domain"/>
    <property type="match status" value="1"/>
</dbReference>
<dbReference type="EC" id="1.-.-.-" evidence="2"/>
<feature type="domain" description="Enoyl reductase (ER)" evidence="1">
    <location>
        <begin position="26"/>
        <end position="338"/>
    </location>
</feature>
<accession>A0ABV6B6W5</accession>
<dbReference type="SUPFAM" id="SSF51735">
    <property type="entry name" value="NAD(P)-binding Rossmann-fold domains"/>
    <property type="match status" value="1"/>
</dbReference>
<gene>
    <name evidence="2" type="ORF">ACFFLM_22165</name>
</gene>
<dbReference type="Pfam" id="PF00107">
    <property type="entry name" value="ADH_zinc_N"/>
    <property type="match status" value="1"/>
</dbReference>
<dbReference type="InterPro" id="IPR013154">
    <property type="entry name" value="ADH-like_N"/>
</dbReference>
<dbReference type="Proteomes" id="UP001589733">
    <property type="component" value="Unassembled WGS sequence"/>
</dbReference>
<dbReference type="PANTHER" id="PTHR43677">
    <property type="entry name" value="SHORT-CHAIN DEHYDROGENASE/REDUCTASE"/>
    <property type="match status" value="1"/>
</dbReference>
<evidence type="ECO:0000313" key="3">
    <source>
        <dbReference type="Proteomes" id="UP001589733"/>
    </source>
</evidence>
<dbReference type="EMBL" id="JBHLYR010000063">
    <property type="protein sequence ID" value="MFB9994670.1"/>
    <property type="molecule type" value="Genomic_DNA"/>
</dbReference>
<evidence type="ECO:0000313" key="2">
    <source>
        <dbReference type="EMBL" id="MFB9994670.1"/>
    </source>
</evidence>
<keyword evidence="3" id="KW-1185">Reference proteome</keyword>
<dbReference type="Pfam" id="PF08240">
    <property type="entry name" value="ADH_N"/>
    <property type="match status" value="1"/>
</dbReference>
<dbReference type="InterPro" id="IPR011032">
    <property type="entry name" value="GroES-like_sf"/>
</dbReference>
<dbReference type="SMART" id="SM00829">
    <property type="entry name" value="PKS_ER"/>
    <property type="match status" value="1"/>
</dbReference>
<evidence type="ECO:0000259" key="1">
    <source>
        <dbReference type="SMART" id="SM00829"/>
    </source>
</evidence>
<dbReference type="InterPro" id="IPR013149">
    <property type="entry name" value="ADH-like_C"/>
</dbReference>
<proteinExistence type="predicted"/>
<dbReference type="CDD" id="cd08241">
    <property type="entry name" value="QOR1"/>
    <property type="match status" value="1"/>
</dbReference>
<comment type="caution">
    <text evidence="2">The sequence shown here is derived from an EMBL/GenBank/DDBJ whole genome shotgun (WGS) entry which is preliminary data.</text>
</comment>
<dbReference type="InterPro" id="IPR020843">
    <property type="entry name" value="ER"/>
</dbReference>
<dbReference type="InterPro" id="IPR036291">
    <property type="entry name" value="NAD(P)-bd_dom_sf"/>
</dbReference>
<keyword evidence="2" id="KW-0560">Oxidoreductase</keyword>
<protein>
    <submittedName>
        <fullName evidence="2">NADPH:quinone oxidoreductase family protein</fullName>
        <ecNumber evidence="2">1.-.-.-</ecNumber>
    </submittedName>
</protein>
<dbReference type="PANTHER" id="PTHR43677:SF4">
    <property type="entry name" value="QUINONE OXIDOREDUCTASE-LIKE PROTEIN 2"/>
    <property type="match status" value="1"/>
</dbReference>
<dbReference type="SUPFAM" id="SSF50129">
    <property type="entry name" value="GroES-like"/>
    <property type="match status" value="1"/>
</dbReference>
<reference evidence="2 3" key="1">
    <citation type="submission" date="2024-09" db="EMBL/GenBank/DDBJ databases">
        <authorList>
            <person name="Sun Q."/>
            <person name="Mori K."/>
        </authorList>
    </citation>
    <scope>NUCLEOTIDE SEQUENCE [LARGE SCALE GENOMIC DNA]</scope>
    <source>
        <strain evidence="2 3">JCM 13503</strain>
    </source>
</reference>